<dbReference type="EMBL" id="PKLZ01000009">
    <property type="protein sequence ID" value="PLW81997.1"/>
    <property type="molecule type" value="Genomic_DNA"/>
</dbReference>
<accession>A0A2N5Y0S6</accession>
<dbReference type="Proteomes" id="UP000234845">
    <property type="component" value="Unassembled WGS sequence"/>
</dbReference>
<reference evidence="2" key="1">
    <citation type="submission" date="2017-11" db="EMBL/GenBank/DDBJ databases">
        <title>The draft genome sequence of Chromatocurvus sp. F02.</title>
        <authorList>
            <person name="Du Z.-J."/>
            <person name="Chang Y.-Q."/>
        </authorList>
    </citation>
    <scope>NUCLEOTIDE SEQUENCE [LARGE SCALE GENOMIC DNA]</scope>
    <source>
        <strain evidence="2">F02</strain>
    </source>
</reference>
<evidence type="ECO:0000313" key="2">
    <source>
        <dbReference type="Proteomes" id="UP000234845"/>
    </source>
</evidence>
<dbReference type="RefSeq" id="WP_101521932.1">
    <property type="nucleotide sequence ID" value="NZ_PKLZ01000009.1"/>
</dbReference>
<dbReference type="OrthoDB" id="6892185at2"/>
<evidence type="ECO:0000313" key="1">
    <source>
        <dbReference type="EMBL" id="PLW81997.1"/>
    </source>
</evidence>
<proteinExistence type="predicted"/>
<evidence type="ECO:0008006" key="3">
    <source>
        <dbReference type="Google" id="ProtNLM"/>
    </source>
</evidence>
<organism evidence="1 2">
    <name type="scientific">Kineobactrum sediminis</name>
    <dbReference type="NCBI Taxonomy" id="1905677"/>
    <lineage>
        <taxon>Bacteria</taxon>
        <taxon>Pseudomonadati</taxon>
        <taxon>Pseudomonadota</taxon>
        <taxon>Gammaproteobacteria</taxon>
        <taxon>Cellvibrionales</taxon>
        <taxon>Halieaceae</taxon>
        <taxon>Kineobactrum</taxon>
    </lineage>
</organism>
<gene>
    <name evidence="1" type="ORF">CWI75_12980</name>
</gene>
<sequence length="89" mass="9464">MKKQEMDSGKEAALAAYNNLLEAQGHFRQAAEAAGLDLKEDAMAQLVKGKGKADALGQDVERFVHEKPVATLGLAFVAGLLAAQLLSRK</sequence>
<comment type="caution">
    <text evidence="1">The sequence shown here is derived from an EMBL/GenBank/DDBJ whole genome shotgun (WGS) entry which is preliminary data.</text>
</comment>
<name>A0A2N5Y0S6_9GAMM</name>
<dbReference type="AlphaFoldDB" id="A0A2N5Y0S6"/>
<keyword evidence="2" id="KW-1185">Reference proteome</keyword>
<protein>
    <recommendedName>
        <fullName evidence="3">DUF883 domain-containing protein</fullName>
    </recommendedName>
</protein>